<evidence type="ECO:0000313" key="1">
    <source>
        <dbReference type="EMBL" id="MCC2241216.1"/>
    </source>
</evidence>
<dbReference type="InterPro" id="IPR025427">
    <property type="entry name" value="DUF4160"/>
</dbReference>
<gene>
    <name evidence="1" type="ORF">LKD47_02705</name>
    <name evidence="2" type="ORF">OCV43_09070</name>
</gene>
<comment type="caution">
    <text evidence="1">The sequence shown here is derived from an EMBL/GenBank/DDBJ whole genome shotgun (WGS) entry which is preliminary data.</text>
</comment>
<evidence type="ECO:0000313" key="4">
    <source>
        <dbReference type="Proteomes" id="UP001209666"/>
    </source>
</evidence>
<sequence length="88" mass="10149">MPALSMFYGIIVRMQSEKGGKHSKPHIHALYGEEEIIVSLNGEVLEGKFPNRQLKMLLAWMTIHEDELYANWKMLSEGEGYFRIAPLK</sequence>
<dbReference type="EMBL" id="JAJEQW010000002">
    <property type="protein sequence ID" value="MCC2241216.1"/>
    <property type="molecule type" value="Genomic_DNA"/>
</dbReference>
<dbReference type="RefSeq" id="WP_117841465.1">
    <property type="nucleotide sequence ID" value="NZ_JAJEQW010000002.1"/>
</dbReference>
<keyword evidence="4" id="KW-1185">Reference proteome</keyword>
<reference evidence="2" key="3">
    <citation type="submission" date="2022-09" db="EMBL/GenBank/DDBJ databases">
        <authorList>
            <person name="Hitch T.C.A."/>
        </authorList>
    </citation>
    <scope>NUCLEOTIDE SEQUENCE</scope>
    <source>
        <strain evidence="2">Sanger_19</strain>
    </source>
</reference>
<protein>
    <submittedName>
        <fullName evidence="1">DUF4160 domain-containing protein</fullName>
    </submittedName>
</protein>
<organism evidence="1 3">
    <name type="scientific">Roseburia amylophila</name>
    <dbReference type="NCBI Taxonomy" id="2981794"/>
    <lineage>
        <taxon>Bacteria</taxon>
        <taxon>Bacillati</taxon>
        <taxon>Bacillota</taxon>
        <taxon>Clostridia</taxon>
        <taxon>Lachnospirales</taxon>
        <taxon>Lachnospiraceae</taxon>
        <taxon>Roseburia</taxon>
    </lineage>
</organism>
<reference evidence="1" key="2">
    <citation type="submission" date="2021-10" db="EMBL/GenBank/DDBJ databases">
        <title>Anaerobic single-cell dispensing facilitates the cultivation of human gut bacteria.</title>
        <authorList>
            <person name="Afrizal A."/>
        </authorList>
    </citation>
    <scope>NUCLEOTIDE SEQUENCE</scope>
    <source>
        <strain evidence="1">CLA-AA-H204</strain>
    </source>
</reference>
<dbReference type="Pfam" id="PF13711">
    <property type="entry name" value="DUF4160"/>
    <property type="match status" value="1"/>
</dbReference>
<reference evidence="2 4" key="1">
    <citation type="journal article" date="2021" name="ISME Commun">
        <title>Automated analysis of genomic sequences facilitates high-throughput and comprehensive description of bacteria.</title>
        <authorList>
            <person name="Hitch T.C.A."/>
        </authorList>
    </citation>
    <scope>NUCLEOTIDE SEQUENCE [LARGE SCALE GENOMIC DNA]</scope>
    <source>
        <strain evidence="2 4">Sanger_19</strain>
    </source>
</reference>
<dbReference type="EMBL" id="JAOQKI010000012">
    <property type="protein sequence ID" value="MCU6717426.1"/>
    <property type="molecule type" value="Genomic_DNA"/>
</dbReference>
<name>A0AAW4WD33_9FIRM</name>
<dbReference type="Proteomes" id="UP001198893">
    <property type="component" value="Unassembled WGS sequence"/>
</dbReference>
<proteinExistence type="predicted"/>
<dbReference type="AlphaFoldDB" id="A0AAW4WD33"/>
<evidence type="ECO:0000313" key="2">
    <source>
        <dbReference type="EMBL" id="MCU6717426.1"/>
    </source>
</evidence>
<dbReference type="Proteomes" id="UP001209666">
    <property type="component" value="Unassembled WGS sequence"/>
</dbReference>
<evidence type="ECO:0000313" key="3">
    <source>
        <dbReference type="Proteomes" id="UP001198893"/>
    </source>
</evidence>
<accession>A0AAW4WD33</accession>